<dbReference type="InterPro" id="IPR017452">
    <property type="entry name" value="GPCR_Rhodpsn_7TM"/>
</dbReference>
<feature type="transmembrane region" description="Helical" evidence="5">
    <location>
        <begin position="243"/>
        <end position="263"/>
    </location>
</feature>
<reference evidence="7 8" key="1">
    <citation type="submission" date="2019-10" db="EMBL/GenBank/DDBJ databases">
        <title>Assembly and Annotation for the nematode Trichostrongylus colubriformis.</title>
        <authorList>
            <person name="Martin J."/>
        </authorList>
    </citation>
    <scope>NUCLEOTIDE SEQUENCE [LARGE SCALE GENOMIC DNA]</scope>
    <source>
        <strain evidence="7">G859</strain>
        <tissue evidence="7">Whole worm</tissue>
    </source>
</reference>
<evidence type="ECO:0000256" key="1">
    <source>
        <dbReference type="ARBA" id="ARBA00004370"/>
    </source>
</evidence>
<comment type="caution">
    <text evidence="7">The sequence shown here is derived from an EMBL/GenBank/DDBJ whole genome shotgun (WGS) entry which is preliminary data.</text>
</comment>
<feature type="transmembrane region" description="Helical" evidence="5">
    <location>
        <begin position="148"/>
        <end position="169"/>
    </location>
</feature>
<proteinExistence type="predicted"/>
<dbReference type="EMBL" id="WIXE01014141">
    <property type="protein sequence ID" value="KAK5974509.1"/>
    <property type="molecule type" value="Genomic_DNA"/>
</dbReference>
<accession>A0AAN8J1E4</accession>
<evidence type="ECO:0000256" key="4">
    <source>
        <dbReference type="ARBA" id="ARBA00023136"/>
    </source>
</evidence>
<evidence type="ECO:0000313" key="7">
    <source>
        <dbReference type="EMBL" id="KAK5974509.1"/>
    </source>
</evidence>
<dbReference type="SUPFAM" id="SSF81321">
    <property type="entry name" value="Family A G protein-coupled receptor-like"/>
    <property type="match status" value="1"/>
</dbReference>
<feature type="domain" description="G-protein coupled receptors family 1 profile" evidence="6">
    <location>
        <begin position="90"/>
        <end position="202"/>
    </location>
</feature>
<comment type="subcellular location">
    <subcellularLocation>
        <location evidence="1">Membrane</location>
    </subcellularLocation>
</comment>
<evidence type="ECO:0000313" key="8">
    <source>
        <dbReference type="Proteomes" id="UP001331761"/>
    </source>
</evidence>
<protein>
    <submittedName>
        <fullName evidence="7">Serpentine Receptor class X</fullName>
    </submittedName>
</protein>
<evidence type="ECO:0000256" key="5">
    <source>
        <dbReference type="SAM" id="Phobius"/>
    </source>
</evidence>
<organism evidence="7 8">
    <name type="scientific">Trichostrongylus colubriformis</name>
    <name type="common">Black scour worm</name>
    <dbReference type="NCBI Taxonomy" id="6319"/>
    <lineage>
        <taxon>Eukaryota</taxon>
        <taxon>Metazoa</taxon>
        <taxon>Ecdysozoa</taxon>
        <taxon>Nematoda</taxon>
        <taxon>Chromadorea</taxon>
        <taxon>Rhabditida</taxon>
        <taxon>Rhabditina</taxon>
        <taxon>Rhabditomorpha</taxon>
        <taxon>Strongyloidea</taxon>
        <taxon>Trichostrongylidae</taxon>
        <taxon>Trichostrongylus</taxon>
    </lineage>
</organism>
<feature type="transmembrane region" description="Helical" evidence="5">
    <location>
        <begin position="323"/>
        <end position="347"/>
    </location>
</feature>
<evidence type="ECO:0000259" key="6">
    <source>
        <dbReference type="PROSITE" id="PS50262"/>
    </source>
</evidence>
<evidence type="ECO:0000256" key="3">
    <source>
        <dbReference type="ARBA" id="ARBA00022989"/>
    </source>
</evidence>
<feature type="transmembrane region" description="Helical" evidence="5">
    <location>
        <begin position="74"/>
        <end position="98"/>
    </location>
</feature>
<keyword evidence="8" id="KW-1185">Reference proteome</keyword>
<name>A0AAN8J1E4_TRICO</name>
<keyword evidence="7" id="KW-0675">Receptor</keyword>
<sequence length="393" mass="44662">MVELSQAVDTLATSSILTNNCGKYGKRLNVLQSIRMHKCGIASNNEVRVAAFLLIEILSMSNSSSETHTALQNFVVSAVIGTVGIFGLLSNGAAMVAVRYNPVLRNSFGLLCFSHCSANFGVLLVFTLWVAPVTVIHGDVDMELIGKLFGLVNIMFWDVCVYSHLFISINRLIAITLPYQAATMLTLKNTSVVVAIAWFLGFCHIIAYFWTDTCFIYYDSASWLWIFADTVCGYVISTYTDCYTSISVLTAILLLDCTTLFMLRKNTKKLKAQSHDTKSSDFAIHRRRQTEVRFFWQTLYQNATFFYEISNFYYVCNLFENRWLVFFTSTFAWEICHALDGFIIVLFHFRWSQMRKVQVHGIQSTVNSRQLLRSQLAENGTTSPLGKEENWKP</sequence>
<dbReference type="CDD" id="cd00637">
    <property type="entry name" value="7tm_classA_rhodopsin-like"/>
    <property type="match status" value="1"/>
</dbReference>
<dbReference type="Gene3D" id="1.20.1070.10">
    <property type="entry name" value="Rhodopsin 7-helix transmembrane proteins"/>
    <property type="match status" value="1"/>
</dbReference>
<feature type="transmembrane region" description="Helical" evidence="5">
    <location>
        <begin position="110"/>
        <end position="136"/>
    </location>
</feature>
<keyword evidence="3 5" id="KW-1133">Transmembrane helix</keyword>
<dbReference type="Proteomes" id="UP001331761">
    <property type="component" value="Unassembled WGS sequence"/>
</dbReference>
<evidence type="ECO:0000256" key="2">
    <source>
        <dbReference type="ARBA" id="ARBA00022692"/>
    </source>
</evidence>
<keyword evidence="4 5" id="KW-0472">Membrane</keyword>
<dbReference type="GO" id="GO:0016020">
    <property type="term" value="C:membrane"/>
    <property type="evidence" value="ECO:0007669"/>
    <property type="project" value="UniProtKB-SubCell"/>
</dbReference>
<dbReference type="PANTHER" id="PTHR23017">
    <property type="entry name" value="SERPENTINE RECEPTOR, CLASS X"/>
    <property type="match status" value="1"/>
</dbReference>
<feature type="transmembrane region" description="Helical" evidence="5">
    <location>
        <begin position="190"/>
        <end position="210"/>
    </location>
</feature>
<dbReference type="Pfam" id="PF10328">
    <property type="entry name" value="7TM_GPCR_Srx"/>
    <property type="match status" value="1"/>
</dbReference>
<feature type="transmembrane region" description="Helical" evidence="5">
    <location>
        <begin position="216"/>
        <end position="236"/>
    </location>
</feature>
<keyword evidence="2 5" id="KW-0812">Transmembrane</keyword>
<dbReference type="InterPro" id="IPR019430">
    <property type="entry name" value="7TM_GPCR_serpentine_rcpt_Srx"/>
</dbReference>
<dbReference type="AlphaFoldDB" id="A0AAN8J1E4"/>
<dbReference type="PROSITE" id="PS50262">
    <property type="entry name" value="G_PROTEIN_RECEP_F1_2"/>
    <property type="match status" value="1"/>
</dbReference>
<dbReference type="PANTHER" id="PTHR23017:SF3">
    <property type="entry name" value="G-PROTEIN COUPLED RECEPTORS FAMILY 1 PROFILE DOMAIN-CONTAINING PROTEIN"/>
    <property type="match status" value="1"/>
</dbReference>
<gene>
    <name evidence="7" type="ORF">GCK32_007672</name>
</gene>